<dbReference type="PIRSF" id="PIRSF037225">
    <property type="entry name" value="UCP037225"/>
    <property type="match status" value="1"/>
</dbReference>
<dbReference type="InterPro" id="IPR025990">
    <property type="entry name" value="zinc_ribbon_bacterial"/>
</dbReference>
<keyword evidence="2" id="KW-1185">Reference proteome</keyword>
<name>A0A7W8DF29_9GAMM</name>
<dbReference type="RefSeq" id="WP_183948784.1">
    <property type="nucleotide sequence ID" value="NZ_JACHHX010000014.1"/>
</dbReference>
<dbReference type="Proteomes" id="UP000519004">
    <property type="component" value="Unassembled WGS sequence"/>
</dbReference>
<evidence type="ECO:0000313" key="1">
    <source>
        <dbReference type="EMBL" id="MBB5016113.1"/>
    </source>
</evidence>
<protein>
    <submittedName>
        <fullName evidence="1">C4-type Zn-finger protein</fullName>
    </submittedName>
</protein>
<dbReference type="AlphaFoldDB" id="A0A7W8DF29"/>
<reference evidence="1 2" key="1">
    <citation type="submission" date="2020-08" db="EMBL/GenBank/DDBJ databases">
        <title>Genomic Encyclopedia of Type Strains, Phase IV (KMG-IV): sequencing the most valuable type-strain genomes for metagenomic binning, comparative biology and taxonomic classification.</title>
        <authorList>
            <person name="Goeker M."/>
        </authorList>
    </citation>
    <scope>NUCLEOTIDE SEQUENCE [LARGE SCALE GENOMIC DNA]</scope>
    <source>
        <strain evidence="1 2">DSM 25897</strain>
    </source>
</reference>
<proteinExistence type="predicted"/>
<dbReference type="Pfam" id="PF14255">
    <property type="entry name" value="Zn_ribbon_21"/>
    <property type="match status" value="1"/>
</dbReference>
<dbReference type="EMBL" id="JACHHX010000014">
    <property type="protein sequence ID" value="MBB5016113.1"/>
    <property type="molecule type" value="Genomic_DNA"/>
</dbReference>
<sequence>MRNAVTLTCPFCGERFQTLVDLAEGEAEYVEDCPVCCRPIRLRLHVDDSGEFSGLDAGRDD</sequence>
<organism evidence="1 2">
    <name type="scientific">Rehaibacterium terrae</name>
    <dbReference type="NCBI Taxonomy" id="1341696"/>
    <lineage>
        <taxon>Bacteria</taxon>
        <taxon>Pseudomonadati</taxon>
        <taxon>Pseudomonadota</taxon>
        <taxon>Gammaproteobacteria</taxon>
        <taxon>Lysobacterales</taxon>
        <taxon>Lysobacteraceae</taxon>
        <taxon>Rehaibacterium</taxon>
    </lineage>
</organism>
<gene>
    <name evidence="1" type="ORF">HNQ58_002023</name>
</gene>
<accession>A0A7W8DF29</accession>
<comment type="caution">
    <text evidence="1">The sequence shown here is derived from an EMBL/GenBank/DDBJ whole genome shotgun (WGS) entry which is preliminary data.</text>
</comment>
<dbReference type="InterPro" id="IPR017143">
    <property type="entry name" value="UCP037225"/>
</dbReference>
<evidence type="ECO:0000313" key="2">
    <source>
        <dbReference type="Proteomes" id="UP000519004"/>
    </source>
</evidence>